<keyword evidence="8" id="KW-0687">Ribonucleoprotein</keyword>
<dbReference type="GO" id="GO:0000398">
    <property type="term" value="P:mRNA splicing, via spliceosome"/>
    <property type="evidence" value="ECO:0007669"/>
    <property type="project" value="TreeGrafter"/>
</dbReference>
<evidence type="ECO:0000256" key="4">
    <source>
        <dbReference type="ARBA" id="ARBA00022728"/>
    </source>
</evidence>
<reference evidence="11" key="1">
    <citation type="submission" date="2021-08" db="EMBL/GenBank/DDBJ databases">
        <title>WGS assembly of Ceratopteris richardii.</title>
        <authorList>
            <person name="Marchant D.B."/>
            <person name="Chen G."/>
            <person name="Jenkins J."/>
            <person name="Shu S."/>
            <person name="Leebens-Mack J."/>
            <person name="Grimwood J."/>
            <person name="Schmutz J."/>
            <person name="Soltis P."/>
            <person name="Soltis D."/>
            <person name="Chen Z.-H."/>
        </authorList>
    </citation>
    <scope>NUCLEOTIDE SEQUENCE</scope>
    <source>
        <strain evidence="11">Whitten #5841</strain>
        <tissue evidence="11">Leaf</tissue>
    </source>
</reference>
<evidence type="ECO:0000256" key="8">
    <source>
        <dbReference type="ARBA" id="ARBA00023274"/>
    </source>
</evidence>
<dbReference type="PANTHER" id="PTHR13829:SF2">
    <property type="entry name" value="U6 SNRNA-ASSOCIATED SM-LIKE PROTEIN LSM2"/>
    <property type="match status" value="1"/>
</dbReference>
<evidence type="ECO:0000256" key="1">
    <source>
        <dbReference type="ARBA" id="ARBA00004123"/>
    </source>
</evidence>
<dbReference type="EMBL" id="CM035430">
    <property type="protein sequence ID" value="KAH7297915.1"/>
    <property type="molecule type" value="Genomic_DNA"/>
</dbReference>
<dbReference type="Gene3D" id="2.30.30.100">
    <property type="match status" value="1"/>
</dbReference>
<organism evidence="11 12">
    <name type="scientific">Ceratopteris richardii</name>
    <name type="common">Triangle waterfern</name>
    <dbReference type="NCBI Taxonomy" id="49495"/>
    <lineage>
        <taxon>Eukaryota</taxon>
        <taxon>Viridiplantae</taxon>
        <taxon>Streptophyta</taxon>
        <taxon>Embryophyta</taxon>
        <taxon>Tracheophyta</taxon>
        <taxon>Polypodiopsida</taxon>
        <taxon>Polypodiidae</taxon>
        <taxon>Polypodiales</taxon>
        <taxon>Pteridineae</taxon>
        <taxon>Pteridaceae</taxon>
        <taxon>Parkerioideae</taxon>
        <taxon>Ceratopteris</taxon>
    </lineage>
</organism>
<keyword evidence="9" id="KW-1133">Transmembrane helix</keyword>
<comment type="subcellular location">
    <subcellularLocation>
        <location evidence="1">Nucleus</location>
    </subcellularLocation>
</comment>
<evidence type="ECO:0000256" key="3">
    <source>
        <dbReference type="ARBA" id="ARBA00022664"/>
    </source>
</evidence>
<dbReference type="SMART" id="SM00651">
    <property type="entry name" value="Sm"/>
    <property type="match status" value="1"/>
</dbReference>
<feature type="domain" description="Sm" evidence="10">
    <location>
        <begin position="32"/>
        <end position="106"/>
    </location>
</feature>
<dbReference type="AlphaFoldDB" id="A0A8T2RQR5"/>
<evidence type="ECO:0000256" key="7">
    <source>
        <dbReference type="ARBA" id="ARBA00023242"/>
    </source>
</evidence>
<dbReference type="InterPro" id="IPR016654">
    <property type="entry name" value="U6_snRNA_Lsm2"/>
</dbReference>
<dbReference type="OrthoDB" id="10256176at2759"/>
<dbReference type="GO" id="GO:1990726">
    <property type="term" value="C:Lsm1-7-Pat1 complex"/>
    <property type="evidence" value="ECO:0007669"/>
    <property type="project" value="TreeGrafter"/>
</dbReference>
<sequence length="123" mass="14240">MVHLCSKLCFFATALNPFEFFLFRIISCVLQLFFSYFKELVGKEVTVELKNDLAIRGTLHSVDQYLNIKLENTRVVDQVKYPHMLSVRNCFIRGSVVRYVQLPPDGVDIEILHDATRREARGS</sequence>
<dbReference type="Proteomes" id="UP000825935">
    <property type="component" value="Chromosome 25"/>
</dbReference>
<dbReference type="GO" id="GO:0003723">
    <property type="term" value="F:RNA binding"/>
    <property type="evidence" value="ECO:0007669"/>
    <property type="project" value="UniProtKB-KW"/>
</dbReference>
<dbReference type="GO" id="GO:0071013">
    <property type="term" value="C:catalytic step 2 spliceosome"/>
    <property type="evidence" value="ECO:0007669"/>
    <property type="project" value="TreeGrafter"/>
</dbReference>
<comment type="caution">
    <text evidence="11">The sequence shown here is derived from an EMBL/GenBank/DDBJ whole genome shotgun (WGS) entry which is preliminary data.</text>
</comment>
<gene>
    <name evidence="11" type="ORF">KP509_25G018400</name>
</gene>
<comment type="similarity">
    <text evidence="2">Belongs to the snRNP Sm proteins family.</text>
</comment>
<dbReference type="FunFam" id="2.30.30.100:FF:000009">
    <property type="entry name" value="U6 snRNA-associated Sm-like protein LSm2"/>
    <property type="match status" value="1"/>
</dbReference>
<evidence type="ECO:0000256" key="2">
    <source>
        <dbReference type="ARBA" id="ARBA00006850"/>
    </source>
</evidence>
<evidence type="ECO:0000313" key="12">
    <source>
        <dbReference type="Proteomes" id="UP000825935"/>
    </source>
</evidence>
<evidence type="ECO:0000256" key="6">
    <source>
        <dbReference type="ARBA" id="ARBA00023187"/>
    </source>
</evidence>
<keyword evidence="3" id="KW-0507">mRNA processing</keyword>
<name>A0A8T2RQR5_CERRI</name>
<proteinExistence type="inferred from homology"/>
<dbReference type="GO" id="GO:0071011">
    <property type="term" value="C:precatalytic spliceosome"/>
    <property type="evidence" value="ECO:0007669"/>
    <property type="project" value="TreeGrafter"/>
</dbReference>
<dbReference type="GO" id="GO:0005688">
    <property type="term" value="C:U6 snRNP"/>
    <property type="evidence" value="ECO:0007669"/>
    <property type="project" value="TreeGrafter"/>
</dbReference>
<evidence type="ECO:0000259" key="10">
    <source>
        <dbReference type="PROSITE" id="PS52002"/>
    </source>
</evidence>
<dbReference type="InterPro" id="IPR047575">
    <property type="entry name" value="Sm"/>
</dbReference>
<accession>A0A8T2RQR5</accession>
<keyword evidence="4" id="KW-0747">Spliceosome</keyword>
<keyword evidence="9" id="KW-0472">Membrane</keyword>
<evidence type="ECO:0000256" key="5">
    <source>
        <dbReference type="ARBA" id="ARBA00022884"/>
    </source>
</evidence>
<evidence type="ECO:0000256" key="9">
    <source>
        <dbReference type="SAM" id="Phobius"/>
    </source>
</evidence>
<evidence type="ECO:0000313" key="11">
    <source>
        <dbReference type="EMBL" id="KAH7297915.1"/>
    </source>
</evidence>
<dbReference type="OMA" id="DNISCTD"/>
<dbReference type="CDD" id="cd01725">
    <property type="entry name" value="LSm2"/>
    <property type="match status" value="1"/>
</dbReference>
<keyword evidence="6" id="KW-0508">mRNA splicing</keyword>
<keyword evidence="7" id="KW-0539">Nucleus</keyword>
<dbReference type="PANTHER" id="PTHR13829">
    <property type="entry name" value="SNRNP CORE PROTEIN FAMILY MEMBER"/>
    <property type="match status" value="1"/>
</dbReference>
<dbReference type="PROSITE" id="PS52002">
    <property type="entry name" value="SM"/>
    <property type="match status" value="1"/>
</dbReference>
<feature type="transmembrane region" description="Helical" evidence="9">
    <location>
        <begin position="20"/>
        <end position="37"/>
    </location>
</feature>
<dbReference type="GO" id="GO:0000932">
    <property type="term" value="C:P-body"/>
    <property type="evidence" value="ECO:0007669"/>
    <property type="project" value="TreeGrafter"/>
</dbReference>
<dbReference type="SUPFAM" id="SSF50182">
    <property type="entry name" value="Sm-like ribonucleoproteins"/>
    <property type="match status" value="1"/>
</dbReference>
<protein>
    <recommendedName>
        <fullName evidence="10">Sm domain-containing protein</fullName>
    </recommendedName>
</protein>
<keyword evidence="5" id="KW-0694">RNA-binding</keyword>
<dbReference type="GO" id="GO:0046540">
    <property type="term" value="C:U4/U6 x U5 tri-snRNP complex"/>
    <property type="evidence" value="ECO:0007669"/>
    <property type="project" value="TreeGrafter"/>
</dbReference>
<keyword evidence="12" id="KW-1185">Reference proteome</keyword>
<keyword evidence="9" id="KW-0812">Transmembrane</keyword>
<dbReference type="Pfam" id="PF01423">
    <property type="entry name" value="LSM"/>
    <property type="match status" value="1"/>
</dbReference>
<dbReference type="InterPro" id="IPR010920">
    <property type="entry name" value="LSM_dom_sf"/>
</dbReference>
<dbReference type="InterPro" id="IPR001163">
    <property type="entry name" value="Sm_dom_euk/arc"/>
</dbReference>